<accession>A0A3G9IGN5</accession>
<gene>
    <name evidence="1" type="ORF">Back2_17830</name>
</gene>
<name>A0A3G9IGN5_9ACTN</name>
<evidence type="ECO:0000313" key="2">
    <source>
        <dbReference type="Proteomes" id="UP000271573"/>
    </source>
</evidence>
<keyword evidence="2" id="KW-1185">Reference proteome</keyword>
<evidence type="ECO:0008006" key="3">
    <source>
        <dbReference type="Google" id="ProtNLM"/>
    </source>
</evidence>
<evidence type="ECO:0000313" key="1">
    <source>
        <dbReference type="EMBL" id="BBH17496.1"/>
    </source>
</evidence>
<dbReference type="Proteomes" id="UP000271573">
    <property type="component" value="Chromosome"/>
</dbReference>
<sequence length="106" mass="10971">MAKILIGKSPLTIVKNLDGTHRYVYQGSGVDAAALDQADAERLIEGGHLAVADAVPSDGDIDLAKANKAALLAHAETLGLSLNESATKAQIVEAIEAHVAEQDDEA</sequence>
<organism evidence="1 2">
    <name type="scientific">Nocardioides baekrokdamisoli</name>
    <dbReference type="NCBI Taxonomy" id="1804624"/>
    <lineage>
        <taxon>Bacteria</taxon>
        <taxon>Bacillati</taxon>
        <taxon>Actinomycetota</taxon>
        <taxon>Actinomycetes</taxon>
        <taxon>Propionibacteriales</taxon>
        <taxon>Nocardioidaceae</taxon>
        <taxon>Nocardioides</taxon>
    </lineage>
</organism>
<reference evidence="1 2" key="1">
    <citation type="submission" date="2018-11" db="EMBL/GenBank/DDBJ databases">
        <title>Complete genome sequence of Nocardioides baekrokdamisoli strain KCTC 39748.</title>
        <authorList>
            <person name="Kang S.W."/>
            <person name="Lee K.C."/>
            <person name="Kim K.K."/>
            <person name="Kim J.S."/>
            <person name="Kim D.S."/>
            <person name="Ko S.H."/>
            <person name="Yang S.H."/>
            <person name="Shin Y.K."/>
            <person name="Lee J.S."/>
        </authorList>
    </citation>
    <scope>NUCLEOTIDE SEQUENCE [LARGE SCALE GENOMIC DNA]</scope>
    <source>
        <strain evidence="1 2">KCTC 39748</strain>
    </source>
</reference>
<protein>
    <recommendedName>
        <fullName evidence="3">Rho termination factor N-terminal domain-containing protein</fullName>
    </recommendedName>
</protein>
<dbReference type="KEGG" id="nbe:Back2_17830"/>
<proteinExistence type="predicted"/>
<dbReference type="EMBL" id="AP019307">
    <property type="protein sequence ID" value="BBH17496.1"/>
    <property type="molecule type" value="Genomic_DNA"/>
</dbReference>
<dbReference type="AlphaFoldDB" id="A0A3G9IGN5"/>
<dbReference type="RefSeq" id="WP_125568699.1">
    <property type="nucleotide sequence ID" value="NZ_AP019307.1"/>
</dbReference>